<accession>A0A1Z3HM55</accession>
<feature type="transmembrane region" description="Helical" evidence="1">
    <location>
        <begin position="119"/>
        <end position="141"/>
    </location>
</feature>
<sequence length="196" mass="20884">MAPIQIVILHNGKHQAVFLIVMGYPIAVFPDRITAEAAYSSLEKADVPMAAVSMLGRGYQSADEYGLIDPAEAAWKQIRLMMLWLVPFGFVAGFSFNAITGLDTFPWAGNLGNQLLGGLLGAGSGALGAFFVGGGVGLSVGSGDAISYRNRLNAGKYLLIVEGQEGLIGQASRLLRQHRPENIQGYTEQRVRPSSS</sequence>
<evidence type="ECO:0000313" key="3">
    <source>
        <dbReference type="Proteomes" id="UP000191901"/>
    </source>
</evidence>
<dbReference type="InterPro" id="IPR052948">
    <property type="entry name" value="Low_temp-induced_all0457"/>
</dbReference>
<organism evidence="2 3">
    <name type="scientific">Halomicronema hongdechloris C2206</name>
    <dbReference type="NCBI Taxonomy" id="1641165"/>
    <lineage>
        <taxon>Bacteria</taxon>
        <taxon>Bacillati</taxon>
        <taxon>Cyanobacteriota</taxon>
        <taxon>Cyanophyceae</taxon>
        <taxon>Nodosilineales</taxon>
        <taxon>Nodosilineaceae</taxon>
        <taxon>Halomicronema</taxon>
    </lineage>
</organism>
<feature type="transmembrane region" description="Helical" evidence="1">
    <location>
        <begin position="80"/>
        <end position="99"/>
    </location>
</feature>
<gene>
    <name evidence="2" type="ORF">XM38_023350</name>
</gene>
<keyword evidence="3" id="KW-1185">Reference proteome</keyword>
<evidence type="ECO:0000256" key="1">
    <source>
        <dbReference type="SAM" id="Phobius"/>
    </source>
</evidence>
<evidence type="ECO:0000313" key="2">
    <source>
        <dbReference type="EMBL" id="ASC71383.1"/>
    </source>
</evidence>
<dbReference type="STRING" id="1641165.XM38_22000"/>
<keyword evidence="1" id="KW-0812">Transmembrane</keyword>
<dbReference type="AlphaFoldDB" id="A0A1Z3HM55"/>
<dbReference type="EMBL" id="CP021983">
    <property type="protein sequence ID" value="ASC71383.1"/>
    <property type="molecule type" value="Genomic_DNA"/>
</dbReference>
<reference evidence="2 3" key="1">
    <citation type="journal article" date="2016" name="Biochim. Biophys. Acta">
        <title>Characterization of red-shifted phycobilisomes isolated from the chlorophyll f-containing cyanobacterium Halomicronema hongdechloris.</title>
        <authorList>
            <person name="Li Y."/>
            <person name="Lin Y."/>
            <person name="Garvey C.J."/>
            <person name="Birch D."/>
            <person name="Corkery R.W."/>
            <person name="Loughlin P.C."/>
            <person name="Scheer H."/>
            <person name="Willows R.D."/>
            <person name="Chen M."/>
        </authorList>
    </citation>
    <scope>NUCLEOTIDE SEQUENCE [LARGE SCALE GENOMIC DNA]</scope>
    <source>
        <strain evidence="2 3">C2206</strain>
    </source>
</reference>
<proteinExistence type="predicted"/>
<dbReference type="Proteomes" id="UP000191901">
    <property type="component" value="Chromosome"/>
</dbReference>
<keyword evidence="1" id="KW-0472">Membrane</keyword>
<dbReference type="PANTHER" id="PTHR36109">
    <property type="entry name" value="MEMBRANE PROTEIN-RELATED"/>
    <property type="match status" value="1"/>
</dbReference>
<dbReference type="PANTHER" id="PTHR36109:SF1">
    <property type="entry name" value="SLR0613 PROTEIN"/>
    <property type="match status" value="1"/>
</dbReference>
<name>A0A1Z3HM55_9CYAN</name>
<keyword evidence="1" id="KW-1133">Transmembrane helix</keyword>
<dbReference type="KEGG" id="hhg:XM38_023350"/>
<protein>
    <submittedName>
        <fullName evidence="2">Uncharacterized protein</fullName>
    </submittedName>
</protein>